<feature type="region of interest" description="Disordered" evidence="1">
    <location>
        <begin position="246"/>
        <end position="284"/>
    </location>
</feature>
<reference evidence="3 4" key="1">
    <citation type="journal article" date="2023" name="Int. J. Syst. Evol. Microbiol.">
        <title>Methylocystis iwaonis sp. nov., a type II methane-oxidizing bacterium from surface soil of a rice paddy field in Japan, and emended description of the genus Methylocystis (ex Whittenbury et al. 1970) Bowman et al. 1993.</title>
        <authorList>
            <person name="Kaise H."/>
            <person name="Sawadogo J.B."/>
            <person name="Alam M.S."/>
            <person name="Ueno C."/>
            <person name="Dianou D."/>
            <person name="Shinjo R."/>
            <person name="Asakawa S."/>
        </authorList>
    </citation>
    <scope>NUCLEOTIDE SEQUENCE [LARGE SCALE GENOMIC DNA]</scope>
    <source>
        <strain evidence="3 4">SS37A-Re</strain>
    </source>
</reference>
<proteinExistence type="predicted"/>
<feature type="region of interest" description="Disordered" evidence="1">
    <location>
        <begin position="353"/>
        <end position="388"/>
    </location>
</feature>
<dbReference type="CDD" id="cd17470">
    <property type="entry name" value="T3SS_Flik_C"/>
    <property type="match status" value="1"/>
</dbReference>
<evidence type="ECO:0000313" key="4">
    <source>
        <dbReference type="Proteomes" id="UP001317629"/>
    </source>
</evidence>
<feature type="compositionally biased region" description="Polar residues" evidence="1">
    <location>
        <begin position="27"/>
        <end position="38"/>
    </location>
</feature>
<dbReference type="InterPro" id="IPR021136">
    <property type="entry name" value="Flagellar_hook_control-like_C"/>
</dbReference>
<feature type="region of interest" description="Disordered" evidence="1">
    <location>
        <begin position="1"/>
        <end position="116"/>
    </location>
</feature>
<feature type="compositionally biased region" description="Low complexity" evidence="1">
    <location>
        <begin position="356"/>
        <end position="373"/>
    </location>
</feature>
<accession>A0ABN6VBC0</accession>
<organism evidence="3 4">
    <name type="scientific">Methylocystis iwaonis</name>
    <dbReference type="NCBI Taxonomy" id="2885079"/>
    <lineage>
        <taxon>Bacteria</taxon>
        <taxon>Pseudomonadati</taxon>
        <taxon>Pseudomonadota</taxon>
        <taxon>Alphaproteobacteria</taxon>
        <taxon>Hyphomicrobiales</taxon>
        <taxon>Methylocystaceae</taxon>
        <taxon>Methylocystis</taxon>
    </lineage>
</organism>
<feature type="compositionally biased region" description="Polar residues" evidence="1">
    <location>
        <begin position="246"/>
        <end position="256"/>
    </location>
</feature>
<keyword evidence="4" id="KW-1185">Reference proteome</keyword>
<gene>
    <name evidence="3" type="ORF">SS37A_05250</name>
</gene>
<protein>
    <recommendedName>
        <fullName evidence="2">Flagellar hook-length control protein-like C-terminal domain-containing protein</fullName>
    </recommendedName>
</protein>
<dbReference type="InterPro" id="IPR038610">
    <property type="entry name" value="FliK-like_C_sf"/>
</dbReference>
<feature type="compositionally biased region" description="Polar residues" evidence="1">
    <location>
        <begin position="1"/>
        <end position="20"/>
    </location>
</feature>
<sequence>MNSLTMQRTTLSDSGIASTMNRREPSDSNGAQASTFEAQVTALHNDASAEKAQAPSHGNARVSEGGDEQASGRPGAPRPIVESLTMLRLSRLQKADQNDQPAEKDKPDESAAFDATGGEAASWPLSALGPSQLSALFAGFGKTSDAGAPGDSGATASGVEASGSMTPDELAALFPAMPIVSGIPSLPTLSPAMADAAQSAANTEEPSKLAALESANASLSVATTAPKRMTLEDFIARLPDDLTQALSGKAASSQGANAEGASLAGASNQPLSAPAATGTEESTASPKLTIVSLATHLPVTQTPVLAMEGASVGNADSMDAPPFAGIDKSKEESVSAAANDAFRLQLESPNAAATPVSVGSPASGGSSLSGGVSQATAPASTKAISDHAKDNPTKVLTFQLEPEDLGAVTVRMQLTKTRVSLKIDVNSAAVQNLLTQSRDQLSQALSVSGHSVDDIAIRVSPAPVPSDTVNDARQNDSQAPFDQRGEGGSFGENDGAGNNRDGQSFSRAPRKDQSQEHGAVARDSGAPGASGVYL</sequence>
<dbReference type="EMBL" id="AP027142">
    <property type="protein sequence ID" value="BDV32996.1"/>
    <property type="molecule type" value="Genomic_DNA"/>
</dbReference>
<evidence type="ECO:0000256" key="1">
    <source>
        <dbReference type="SAM" id="MobiDB-lite"/>
    </source>
</evidence>
<feature type="domain" description="Flagellar hook-length control protein-like C-terminal" evidence="2">
    <location>
        <begin position="388"/>
        <end position="460"/>
    </location>
</feature>
<evidence type="ECO:0000313" key="3">
    <source>
        <dbReference type="EMBL" id="BDV32996.1"/>
    </source>
</evidence>
<feature type="compositionally biased region" description="Polar residues" evidence="1">
    <location>
        <begin position="374"/>
        <end position="383"/>
    </location>
</feature>
<dbReference type="Pfam" id="PF02120">
    <property type="entry name" value="Flg_hook"/>
    <property type="match status" value="1"/>
</dbReference>
<evidence type="ECO:0000259" key="2">
    <source>
        <dbReference type="Pfam" id="PF02120"/>
    </source>
</evidence>
<dbReference type="Gene3D" id="3.30.750.140">
    <property type="match status" value="1"/>
</dbReference>
<feature type="compositionally biased region" description="Basic and acidic residues" evidence="1">
    <location>
        <begin position="93"/>
        <end position="109"/>
    </location>
</feature>
<feature type="compositionally biased region" description="Polar residues" evidence="1">
    <location>
        <begin position="467"/>
        <end position="480"/>
    </location>
</feature>
<dbReference type="Proteomes" id="UP001317629">
    <property type="component" value="Chromosome"/>
</dbReference>
<name>A0ABN6VBC0_9HYPH</name>
<feature type="region of interest" description="Disordered" evidence="1">
    <location>
        <begin position="461"/>
        <end position="534"/>
    </location>
</feature>